<reference evidence="2 3" key="1">
    <citation type="submission" date="2021-05" db="EMBL/GenBank/DDBJ databases">
        <title>Kineosporia and Streptomyces sp. nov. two new marine actinobacteria isolated from Coral.</title>
        <authorList>
            <person name="Buangrab K."/>
            <person name="Sutthacheep M."/>
            <person name="Yeemin T."/>
            <person name="Harunari E."/>
            <person name="Igarashi Y."/>
            <person name="Kanchanasin P."/>
            <person name="Tanasupawat S."/>
            <person name="Phongsopitanun W."/>
        </authorList>
    </citation>
    <scope>NUCLEOTIDE SEQUENCE [LARGE SCALE GENOMIC DNA]</scope>
    <source>
        <strain evidence="2 3">J2-2</strain>
    </source>
</reference>
<dbReference type="InterPro" id="IPR001387">
    <property type="entry name" value="Cro/C1-type_HTH"/>
</dbReference>
<evidence type="ECO:0000259" key="1">
    <source>
        <dbReference type="PROSITE" id="PS50943"/>
    </source>
</evidence>
<evidence type="ECO:0000313" key="3">
    <source>
        <dbReference type="Proteomes" id="UP001197247"/>
    </source>
</evidence>
<dbReference type="EMBL" id="JAHBAY010000004">
    <property type="protein sequence ID" value="MBT0769338.1"/>
    <property type="molecule type" value="Genomic_DNA"/>
</dbReference>
<proteinExistence type="predicted"/>
<evidence type="ECO:0000313" key="2">
    <source>
        <dbReference type="EMBL" id="MBT0769338.1"/>
    </source>
</evidence>
<dbReference type="InterPro" id="IPR043917">
    <property type="entry name" value="DUF5753"/>
</dbReference>
<dbReference type="Pfam" id="PF13560">
    <property type="entry name" value="HTH_31"/>
    <property type="match status" value="1"/>
</dbReference>
<dbReference type="Pfam" id="PF19054">
    <property type="entry name" value="DUF5753"/>
    <property type="match status" value="1"/>
</dbReference>
<comment type="caution">
    <text evidence="2">The sequence shown here is derived from an EMBL/GenBank/DDBJ whole genome shotgun (WGS) entry which is preliminary data.</text>
</comment>
<gene>
    <name evidence="2" type="ORF">KIH74_10430</name>
</gene>
<protein>
    <submittedName>
        <fullName evidence="2">Helix-turn-helix domain-containing protein</fullName>
    </submittedName>
</protein>
<dbReference type="SUPFAM" id="SSF47413">
    <property type="entry name" value="lambda repressor-like DNA-binding domains"/>
    <property type="match status" value="1"/>
</dbReference>
<accession>A0ABS5TE17</accession>
<dbReference type="Proteomes" id="UP001197247">
    <property type="component" value="Unassembled WGS sequence"/>
</dbReference>
<sequence>MTTPGGPTVRRILVGAQLRRLRESKNLTREAAGYRIRASESKISRLELGRVGFKDRDIADLLEYYGVEDEAQREALVALAREANAPGWWHSYDDVLPNWFETFVGLEEAASLIRSYEIQLLPGLLQTEAYARAVVSAGAPTAAVAEVERRVNFRVKRQGILRRDDPPHFWAVIDEATLHRPIGGAKVMREQIEHLLDLMTLPNVTLQVMPFRFGGHVGEAGAFTILRFPEPELPDTVYVEHLTSAHYLDKPDHVERYAQTMERLTVDSQPPDMTRRTLQKILAQA</sequence>
<name>A0ABS5TE17_9ACTN</name>
<keyword evidence="3" id="KW-1185">Reference proteome</keyword>
<dbReference type="RefSeq" id="WP_214155643.1">
    <property type="nucleotide sequence ID" value="NZ_JAHBAY010000004.1"/>
</dbReference>
<dbReference type="Gene3D" id="1.10.260.40">
    <property type="entry name" value="lambda repressor-like DNA-binding domains"/>
    <property type="match status" value="1"/>
</dbReference>
<organism evidence="2 3">
    <name type="scientific">Kineosporia corallincola</name>
    <dbReference type="NCBI Taxonomy" id="2835133"/>
    <lineage>
        <taxon>Bacteria</taxon>
        <taxon>Bacillati</taxon>
        <taxon>Actinomycetota</taxon>
        <taxon>Actinomycetes</taxon>
        <taxon>Kineosporiales</taxon>
        <taxon>Kineosporiaceae</taxon>
        <taxon>Kineosporia</taxon>
    </lineage>
</organism>
<feature type="domain" description="HTH cro/C1-type" evidence="1">
    <location>
        <begin position="18"/>
        <end position="71"/>
    </location>
</feature>
<dbReference type="InterPro" id="IPR010982">
    <property type="entry name" value="Lambda_DNA-bd_dom_sf"/>
</dbReference>
<dbReference type="SMART" id="SM00530">
    <property type="entry name" value="HTH_XRE"/>
    <property type="match status" value="1"/>
</dbReference>
<dbReference type="PROSITE" id="PS50943">
    <property type="entry name" value="HTH_CROC1"/>
    <property type="match status" value="1"/>
</dbReference>
<dbReference type="CDD" id="cd00093">
    <property type="entry name" value="HTH_XRE"/>
    <property type="match status" value="1"/>
</dbReference>